<reference evidence="3" key="1">
    <citation type="journal article" date="2019" name="Int. J. Syst. Evol. Microbiol.">
        <title>The Global Catalogue of Microorganisms (GCM) 10K type strain sequencing project: providing services to taxonomists for standard genome sequencing and annotation.</title>
        <authorList>
            <consortium name="The Broad Institute Genomics Platform"/>
            <consortium name="The Broad Institute Genome Sequencing Center for Infectious Disease"/>
            <person name="Wu L."/>
            <person name="Ma J."/>
        </authorList>
    </citation>
    <scope>NUCLEOTIDE SEQUENCE [LARGE SCALE GENOMIC DNA]</scope>
    <source>
        <strain evidence="3">CCUG 57508</strain>
    </source>
</reference>
<sequence length="142" mass="15598">MRTTQEVIEAMYAAFLAGDKDGMLAVMHDDVEVRFLGQAEVRGKVAANAFFEFAGGLLTDVRFTLGEVLVDGEWGAGIWEETAVTADGHPWSNHGVDVVRVRDGLVVALHENNDTRQVYRYLPPYRPADRSLAAADDSRSTS</sequence>
<organism evidence="2 3">
    <name type="scientific">Terrabacter terrigena</name>
    <dbReference type="NCBI Taxonomy" id="574718"/>
    <lineage>
        <taxon>Bacteria</taxon>
        <taxon>Bacillati</taxon>
        <taxon>Actinomycetota</taxon>
        <taxon>Actinomycetes</taxon>
        <taxon>Micrococcales</taxon>
        <taxon>Intrasporangiaceae</taxon>
        <taxon>Terrabacter</taxon>
    </lineage>
</organism>
<evidence type="ECO:0000259" key="1">
    <source>
        <dbReference type="Pfam" id="PF12680"/>
    </source>
</evidence>
<dbReference type="InterPro" id="IPR037401">
    <property type="entry name" value="SnoaL-like"/>
</dbReference>
<dbReference type="EMBL" id="JBHTKH010000001">
    <property type="protein sequence ID" value="MFD1053489.1"/>
    <property type="molecule type" value="Genomic_DNA"/>
</dbReference>
<name>A0ABW3MV93_9MICO</name>
<comment type="caution">
    <text evidence="2">The sequence shown here is derived from an EMBL/GenBank/DDBJ whole genome shotgun (WGS) entry which is preliminary data.</text>
</comment>
<proteinExistence type="predicted"/>
<dbReference type="Proteomes" id="UP001597046">
    <property type="component" value="Unassembled WGS sequence"/>
</dbReference>
<gene>
    <name evidence="2" type="ORF">ACFQ2V_04150</name>
</gene>
<evidence type="ECO:0000313" key="3">
    <source>
        <dbReference type="Proteomes" id="UP001597046"/>
    </source>
</evidence>
<dbReference type="InterPro" id="IPR032710">
    <property type="entry name" value="NTF2-like_dom_sf"/>
</dbReference>
<dbReference type="RefSeq" id="WP_386050972.1">
    <property type="nucleotide sequence ID" value="NZ_JBHTKH010000001.1"/>
</dbReference>
<accession>A0ABW3MV93</accession>
<dbReference type="SUPFAM" id="SSF54427">
    <property type="entry name" value="NTF2-like"/>
    <property type="match status" value="1"/>
</dbReference>
<dbReference type="Gene3D" id="3.10.450.50">
    <property type="match status" value="1"/>
</dbReference>
<feature type="domain" description="SnoaL-like" evidence="1">
    <location>
        <begin position="8"/>
        <end position="108"/>
    </location>
</feature>
<protein>
    <submittedName>
        <fullName evidence="2">Nuclear transport factor 2 family protein</fullName>
    </submittedName>
</protein>
<dbReference type="Pfam" id="PF12680">
    <property type="entry name" value="SnoaL_2"/>
    <property type="match status" value="1"/>
</dbReference>
<keyword evidence="3" id="KW-1185">Reference proteome</keyword>
<evidence type="ECO:0000313" key="2">
    <source>
        <dbReference type="EMBL" id="MFD1053489.1"/>
    </source>
</evidence>